<dbReference type="InterPro" id="IPR004367">
    <property type="entry name" value="Cyclin_C-dom"/>
</dbReference>
<dbReference type="Pfam" id="PF00134">
    <property type="entry name" value="Cyclin_N"/>
    <property type="match status" value="1"/>
</dbReference>
<gene>
    <name evidence="5" type="ORF">CTAYLR_002167</name>
</gene>
<comment type="similarity">
    <text evidence="2">Belongs to the cyclin family.</text>
</comment>
<feature type="compositionally biased region" description="Basic and acidic residues" evidence="3">
    <location>
        <begin position="313"/>
        <end position="327"/>
    </location>
</feature>
<dbReference type="InterPro" id="IPR013763">
    <property type="entry name" value="Cyclin-like_dom"/>
</dbReference>
<feature type="domain" description="Cyclin-like" evidence="4">
    <location>
        <begin position="67"/>
        <end position="151"/>
    </location>
</feature>
<dbReference type="AlphaFoldDB" id="A0AAD7XQ97"/>
<keyword evidence="1 2" id="KW-0195">Cyclin</keyword>
<proteinExistence type="inferred from homology"/>
<dbReference type="Pfam" id="PF02984">
    <property type="entry name" value="Cyclin_C"/>
    <property type="match status" value="1"/>
</dbReference>
<dbReference type="SMART" id="SM00385">
    <property type="entry name" value="CYCLIN"/>
    <property type="match status" value="1"/>
</dbReference>
<dbReference type="InterPro" id="IPR006671">
    <property type="entry name" value="Cyclin_N"/>
</dbReference>
<dbReference type="Proteomes" id="UP001230188">
    <property type="component" value="Unassembled WGS sequence"/>
</dbReference>
<feature type="region of interest" description="Disordered" evidence="3">
    <location>
        <begin position="284"/>
        <end position="327"/>
    </location>
</feature>
<reference evidence="5" key="1">
    <citation type="submission" date="2023-01" db="EMBL/GenBank/DDBJ databases">
        <title>Metagenome sequencing of chrysophaentin producing Chrysophaeum taylorii.</title>
        <authorList>
            <person name="Davison J."/>
            <person name="Bewley C."/>
        </authorList>
    </citation>
    <scope>NUCLEOTIDE SEQUENCE</scope>
    <source>
        <strain evidence="5">NIES-1699</strain>
    </source>
</reference>
<dbReference type="InterPro" id="IPR036915">
    <property type="entry name" value="Cyclin-like_sf"/>
</dbReference>
<comment type="caution">
    <text evidence="5">The sequence shown here is derived from an EMBL/GenBank/DDBJ whole genome shotgun (WGS) entry which is preliminary data.</text>
</comment>
<evidence type="ECO:0000256" key="2">
    <source>
        <dbReference type="RuleBase" id="RU000383"/>
    </source>
</evidence>
<dbReference type="EMBL" id="JAQMWT010000028">
    <property type="protein sequence ID" value="KAJ8613495.1"/>
    <property type="molecule type" value="Genomic_DNA"/>
</dbReference>
<evidence type="ECO:0000259" key="4">
    <source>
        <dbReference type="SMART" id="SM00385"/>
    </source>
</evidence>
<dbReference type="SUPFAM" id="SSF47954">
    <property type="entry name" value="Cyclin-like"/>
    <property type="match status" value="2"/>
</dbReference>
<protein>
    <recommendedName>
        <fullName evidence="4">Cyclin-like domain-containing protein</fullName>
    </recommendedName>
</protein>
<sequence>MSFEHDDEELARLTSAPRCSEKLTATAAMVRLSRLSETEVLYQPLPTYITEVQADGMTEGWRHKITVWFDQLAESFKMSTETLSVATNYLDRYLSCETCGSLKFQLASVASIFLASKVEEARPFKTADFVTLSDGIFSAADLRLMELELLCTLKWHLHPPTFHTFLNLLLVLLEHDKVDTDLVGERAFRYAEHTRLHADFIKYPPSMIAVASIICALKELDVKADVVTQWMHRVQDCRLSYTTRPDAARTVTECGLKLIQLDGHSSALLNASIACDAEVEHATSSGALDTAKETSEEERKQAGTPTDVMEIEQIEKYGRYEPPHHYQ</sequence>
<evidence type="ECO:0000313" key="6">
    <source>
        <dbReference type="Proteomes" id="UP001230188"/>
    </source>
</evidence>
<dbReference type="PANTHER" id="PTHR10177">
    <property type="entry name" value="CYCLINS"/>
    <property type="match status" value="1"/>
</dbReference>
<keyword evidence="6" id="KW-1185">Reference proteome</keyword>
<organism evidence="5 6">
    <name type="scientific">Chrysophaeum taylorii</name>
    <dbReference type="NCBI Taxonomy" id="2483200"/>
    <lineage>
        <taxon>Eukaryota</taxon>
        <taxon>Sar</taxon>
        <taxon>Stramenopiles</taxon>
        <taxon>Ochrophyta</taxon>
        <taxon>Pelagophyceae</taxon>
        <taxon>Pelagomonadales</taxon>
        <taxon>Pelagomonadaceae</taxon>
        <taxon>Chrysophaeum</taxon>
    </lineage>
</organism>
<dbReference type="InterPro" id="IPR039361">
    <property type="entry name" value="Cyclin"/>
</dbReference>
<feature type="compositionally biased region" description="Basic and acidic residues" evidence="3">
    <location>
        <begin position="290"/>
        <end position="301"/>
    </location>
</feature>
<evidence type="ECO:0000256" key="1">
    <source>
        <dbReference type="ARBA" id="ARBA00023127"/>
    </source>
</evidence>
<accession>A0AAD7XQ97</accession>
<dbReference type="Gene3D" id="1.10.472.10">
    <property type="entry name" value="Cyclin-like"/>
    <property type="match status" value="2"/>
</dbReference>
<name>A0AAD7XQ97_9STRA</name>
<evidence type="ECO:0000313" key="5">
    <source>
        <dbReference type="EMBL" id="KAJ8613495.1"/>
    </source>
</evidence>
<evidence type="ECO:0000256" key="3">
    <source>
        <dbReference type="SAM" id="MobiDB-lite"/>
    </source>
</evidence>